<keyword evidence="3" id="KW-1185">Reference proteome</keyword>
<dbReference type="EMBL" id="JBCGBO010000001">
    <property type="protein sequence ID" value="KAK9230102.1"/>
    <property type="molecule type" value="Genomic_DNA"/>
</dbReference>
<organism evidence="2 3">
    <name type="scientific">Citrus x changshan-huyou</name>
    <dbReference type="NCBI Taxonomy" id="2935761"/>
    <lineage>
        <taxon>Eukaryota</taxon>
        <taxon>Viridiplantae</taxon>
        <taxon>Streptophyta</taxon>
        <taxon>Embryophyta</taxon>
        <taxon>Tracheophyta</taxon>
        <taxon>Spermatophyta</taxon>
        <taxon>Magnoliopsida</taxon>
        <taxon>eudicotyledons</taxon>
        <taxon>Gunneridae</taxon>
        <taxon>Pentapetalae</taxon>
        <taxon>rosids</taxon>
        <taxon>malvids</taxon>
        <taxon>Sapindales</taxon>
        <taxon>Rutaceae</taxon>
        <taxon>Aurantioideae</taxon>
        <taxon>Citrus</taxon>
    </lineage>
</organism>
<comment type="caution">
    <text evidence="2">The sequence shown here is derived from an EMBL/GenBank/DDBJ whole genome shotgun (WGS) entry which is preliminary data.</text>
</comment>
<evidence type="ECO:0000256" key="1">
    <source>
        <dbReference type="SAM" id="Phobius"/>
    </source>
</evidence>
<protein>
    <submittedName>
        <fullName evidence="2">Uncharacterized protein</fullName>
    </submittedName>
</protein>
<dbReference type="Proteomes" id="UP001428341">
    <property type="component" value="Unassembled WGS sequence"/>
</dbReference>
<sequence>MAAQEFVLLHLNGDDKALVNGQYQSLQVMFVSLPHLGIKQNLLTIDKSFTDTENKIVNVRFPEKSFQPVSFSYFHYIIFLQLNGFLVLFPSLWYFFFPFPFNRLFLLD</sequence>
<proteinExistence type="predicted"/>
<keyword evidence="1" id="KW-1133">Transmembrane helix</keyword>
<dbReference type="AlphaFoldDB" id="A0AAP0MZM6"/>
<evidence type="ECO:0000313" key="2">
    <source>
        <dbReference type="EMBL" id="KAK9230102.1"/>
    </source>
</evidence>
<accession>A0AAP0MZM6</accession>
<feature type="transmembrane region" description="Helical" evidence="1">
    <location>
        <begin position="73"/>
        <end position="96"/>
    </location>
</feature>
<gene>
    <name evidence="2" type="ORF">WN944_023069</name>
</gene>
<name>A0AAP0MZM6_9ROSI</name>
<keyword evidence="1" id="KW-0812">Transmembrane</keyword>
<evidence type="ECO:0000313" key="3">
    <source>
        <dbReference type="Proteomes" id="UP001428341"/>
    </source>
</evidence>
<keyword evidence="1" id="KW-0472">Membrane</keyword>
<reference evidence="2 3" key="1">
    <citation type="submission" date="2024-05" db="EMBL/GenBank/DDBJ databases">
        <title>Haplotype-resolved chromosome-level genome assembly of Huyou (Citrus changshanensis).</title>
        <authorList>
            <person name="Miao C."/>
            <person name="Chen W."/>
            <person name="Wu Y."/>
            <person name="Wang L."/>
            <person name="Zhao S."/>
            <person name="Grierson D."/>
            <person name="Xu C."/>
            <person name="Chen K."/>
        </authorList>
    </citation>
    <scope>NUCLEOTIDE SEQUENCE [LARGE SCALE GENOMIC DNA]</scope>
    <source>
        <strain evidence="2">01-14</strain>
        <tissue evidence="2">Leaf</tissue>
    </source>
</reference>